<evidence type="ECO:0000256" key="1">
    <source>
        <dbReference type="ARBA" id="ARBA00022801"/>
    </source>
</evidence>
<dbReference type="PANTHER" id="PTHR12872:SF1">
    <property type="entry name" value="ALPHA-N-ACETYLGLUCOSAMINIDASE"/>
    <property type="match status" value="1"/>
</dbReference>
<dbReference type="InterPro" id="IPR024240">
    <property type="entry name" value="NAGLU_N"/>
</dbReference>
<feature type="domain" description="Alpha-N-acetylglucosaminidase tim-barrel" evidence="2">
    <location>
        <begin position="131"/>
        <end position="468"/>
    </location>
</feature>
<dbReference type="AlphaFoldDB" id="A0A6B3LE94"/>
<evidence type="ECO:0000313" key="6">
    <source>
        <dbReference type="Proteomes" id="UP000475117"/>
    </source>
</evidence>
<evidence type="ECO:0000259" key="4">
    <source>
        <dbReference type="Pfam" id="PF12972"/>
    </source>
</evidence>
<sequence>MNLTKPLWAPMRRLTWITLCTLMTLGALPAASPALDATKGVLKRTLGEEAAARIELAPIPQENGQDVYEYSATPEKLTVKGSSQVAMCRGVYDYLRAKKLGTVGWAGARLNIPEQWPVAEPTRQVCPFKIRHSYNVVTAGYTFPYWTWERWEQELDWQAMHGFNMAMAPVATEAIATKVWLGLGLKQEEIDRFYTGPAHLPWQRMGNIQNVGGTLTAAWHRDQIALQHKILKRMRELGMEPVVQAFAGFVPEEISRVFPDAELHKTSWEAGFGQGQRPVVMMPDTPAFAKIMKRYLTEWQKEFGDARYILVDSFNEMKLPKTGTPPTELLRGYGGATYKAITSAIPDAVWVLQGWMFSYQRYIWNNETMGALLQDVPDDKLFILDYAHDYNPGWDYFDAFHGKTWAMGFVPNMGGKTAYVGKIDFYASQAAKVLASPDKGNLVGFTISGEALENNEVIYEVMSDSSWSKDAIGIDTWLPAYVENRYQTGSQTAIDAWMELRRSVYSSFTDHPHYGWQKGAFNRGTAHRSDAFVAGIQKFLSVADELHANANYRDDAIEMAAQALGMRADEWFILAQSRFTMGMIEESKEAGEQAIELLLEADRLLESHSYLRMASWIDFARSHDGSAEEKNDWERSARQLVTIWGPPINDYSCRLWSGLIRDFYAPRMQKQLEAMWTGESFNRAQWEAAWVKSLGLSPVEPYANPALAAAEAVQKAYSKPLPNAGGDDREVVGRWTPDQIGTEWTTIEWQLPTAKLKTLKGVTFLYTRGKHRLDIQSAAVIADGNEVAIDKHDGSTGLQHVQNFYRLKIPEGTQANNSCVLRVVVRSDGGTDSFGEVFLVE</sequence>
<dbReference type="KEGG" id="soa:G3M56_011335"/>
<dbReference type="EMBL" id="CP066776">
    <property type="protein sequence ID" value="QQL44468.1"/>
    <property type="molecule type" value="Genomic_DNA"/>
</dbReference>
<dbReference type="Pfam" id="PF12972">
    <property type="entry name" value="NAGLU_C"/>
    <property type="match status" value="1"/>
</dbReference>
<dbReference type="SUPFAM" id="SSF51445">
    <property type="entry name" value="(Trans)glycosidases"/>
    <property type="match status" value="1"/>
</dbReference>
<accession>A0A6B3LE94</accession>
<feature type="domain" description="Alpha-N-acetylglucosaminidase N-terminal" evidence="3">
    <location>
        <begin position="37"/>
        <end position="117"/>
    </location>
</feature>
<dbReference type="Gene3D" id="3.20.20.80">
    <property type="entry name" value="Glycosidases"/>
    <property type="match status" value="1"/>
</dbReference>
<gene>
    <name evidence="5" type="ORF">G3M56_011335</name>
</gene>
<dbReference type="Pfam" id="PF12971">
    <property type="entry name" value="NAGLU_N"/>
    <property type="match status" value="1"/>
</dbReference>
<dbReference type="InterPro" id="IPR017853">
    <property type="entry name" value="GH"/>
</dbReference>
<dbReference type="GO" id="GO:0005975">
    <property type="term" value="P:carbohydrate metabolic process"/>
    <property type="evidence" value="ECO:0007669"/>
    <property type="project" value="UniProtKB-ARBA"/>
</dbReference>
<dbReference type="InterPro" id="IPR007781">
    <property type="entry name" value="NAGLU"/>
</dbReference>
<dbReference type="InterPro" id="IPR029018">
    <property type="entry name" value="Hex-like_dom2"/>
</dbReference>
<dbReference type="InterPro" id="IPR024732">
    <property type="entry name" value="NAGLU_C"/>
</dbReference>
<dbReference type="RefSeq" id="WP_164365068.1">
    <property type="nucleotide sequence ID" value="NZ_CP066776.1"/>
</dbReference>
<dbReference type="PANTHER" id="PTHR12872">
    <property type="entry name" value="ALPHA-N-ACETYLGLUCOSAMINIDASE"/>
    <property type="match status" value="1"/>
</dbReference>
<dbReference type="GO" id="GO:0016787">
    <property type="term" value="F:hydrolase activity"/>
    <property type="evidence" value="ECO:0007669"/>
    <property type="project" value="UniProtKB-KW"/>
</dbReference>
<dbReference type="Gene3D" id="1.20.120.670">
    <property type="entry name" value="N-acetyl-b-d-glucoasminidase"/>
    <property type="match status" value="1"/>
</dbReference>
<protein>
    <submittedName>
        <fullName evidence="5">Alpha-N-acetylglucosaminidase</fullName>
    </submittedName>
</protein>
<organism evidence="5 6">
    <name type="scientific">Sulfuriroseicoccus oceanibius</name>
    <dbReference type="NCBI Taxonomy" id="2707525"/>
    <lineage>
        <taxon>Bacteria</taxon>
        <taxon>Pseudomonadati</taxon>
        <taxon>Verrucomicrobiota</taxon>
        <taxon>Verrucomicrobiia</taxon>
        <taxon>Verrucomicrobiales</taxon>
        <taxon>Verrucomicrobiaceae</taxon>
        <taxon>Sulfuriroseicoccus</taxon>
    </lineage>
</organism>
<dbReference type="Gene3D" id="3.30.379.10">
    <property type="entry name" value="Chitobiase/beta-hexosaminidase domain 2-like"/>
    <property type="match status" value="1"/>
</dbReference>
<dbReference type="Proteomes" id="UP000475117">
    <property type="component" value="Chromosome"/>
</dbReference>
<evidence type="ECO:0000259" key="3">
    <source>
        <dbReference type="Pfam" id="PF12971"/>
    </source>
</evidence>
<reference evidence="5 6" key="1">
    <citation type="submission" date="2020-12" db="EMBL/GenBank/DDBJ databases">
        <title>Sulforoseuscoccus oceanibium gen. nov., sp. nov., a representative of the phylum Verrucomicrobia with special cytoplasmic membrane, and proposal of Sulforoseuscoccusaceae fam. nov.</title>
        <authorList>
            <person name="Xi F."/>
        </authorList>
    </citation>
    <scope>NUCLEOTIDE SEQUENCE [LARGE SCALE GENOMIC DNA]</scope>
    <source>
        <strain evidence="5 6">T37</strain>
    </source>
</reference>
<evidence type="ECO:0000313" key="5">
    <source>
        <dbReference type="EMBL" id="QQL44468.1"/>
    </source>
</evidence>
<name>A0A6B3LE94_9BACT</name>
<dbReference type="InterPro" id="IPR024733">
    <property type="entry name" value="NAGLU_tim-barrel"/>
</dbReference>
<feature type="domain" description="Alpha-N-acetylglucosaminidase C-terminal" evidence="4">
    <location>
        <begin position="477"/>
        <end position="694"/>
    </location>
</feature>
<keyword evidence="1" id="KW-0378">Hydrolase</keyword>
<evidence type="ECO:0000259" key="2">
    <source>
        <dbReference type="Pfam" id="PF05089"/>
    </source>
</evidence>
<dbReference type="Pfam" id="PF05089">
    <property type="entry name" value="NAGLU"/>
    <property type="match status" value="1"/>
</dbReference>
<keyword evidence="6" id="KW-1185">Reference proteome</keyword>
<proteinExistence type="predicted"/>